<comment type="similarity">
    <text evidence="2">Belongs to the DoxX family.</text>
</comment>
<dbReference type="Proteomes" id="UP000197781">
    <property type="component" value="Chromosome"/>
</dbReference>
<sequence>MDNEWWAWVVLGIFFLINGFVKFQGGISNITGWLEGIGLPGFLAYAVYGIELLGSLAVILGLATCLVSALFALIMIGATLKANLAVGFYGQMAGWELNLAFLPIAV</sequence>
<evidence type="ECO:0000256" key="5">
    <source>
        <dbReference type="ARBA" id="ARBA00022989"/>
    </source>
</evidence>
<accession>A0A220MI74</accession>
<evidence type="ECO:0000256" key="7">
    <source>
        <dbReference type="SAM" id="Phobius"/>
    </source>
</evidence>
<feature type="transmembrane region" description="Helical" evidence="7">
    <location>
        <begin position="30"/>
        <end position="50"/>
    </location>
</feature>
<proteinExistence type="inferred from homology"/>
<comment type="subcellular location">
    <subcellularLocation>
        <location evidence="1">Cell membrane</location>
        <topology evidence="1">Multi-pass membrane protein</topology>
    </subcellularLocation>
</comment>
<protein>
    <recommendedName>
        <fullName evidence="10">DoxX family protein</fullName>
    </recommendedName>
</protein>
<evidence type="ECO:0000256" key="2">
    <source>
        <dbReference type="ARBA" id="ARBA00006679"/>
    </source>
</evidence>
<evidence type="ECO:0000313" key="9">
    <source>
        <dbReference type="Proteomes" id="UP000197781"/>
    </source>
</evidence>
<dbReference type="EMBL" id="CP018145">
    <property type="protein sequence ID" value="ASJ54777.1"/>
    <property type="molecule type" value="Genomic_DNA"/>
</dbReference>
<dbReference type="GO" id="GO:0005886">
    <property type="term" value="C:plasma membrane"/>
    <property type="evidence" value="ECO:0007669"/>
    <property type="project" value="UniProtKB-SubCell"/>
</dbReference>
<name>A0A220MI74_9BACL</name>
<dbReference type="PANTHER" id="PTHR33452">
    <property type="entry name" value="OXIDOREDUCTASE CATD-RELATED"/>
    <property type="match status" value="1"/>
</dbReference>
<feature type="transmembrane region" description="Helical" evidence="7">
    <location>
        <begin position="6"/>
        <end position="23"/>
    </location>
</feature>
<keyword evidence="3" id="KW-1003">Cell membrane</keyword>
<evidence type="ECO:0000313" key="8">
    <source>
        <dbReference type="EMBL" id="ASJ54777.1"/>
    </source>
</evidence>
<dbReference type="Pfam" id="PF07681">
    <property type="entry name" value="DoxX"/>
    <property type="match status" value="1"/>
</dbReference>
<keyword evidence="6 7" id="KW-0472">Membrane</keyword>
<dbReference type="InterPro" id="IPR032808">
    <property type="entry name" value="DoxX"/>
</dbReference>
<dbReference type="AlphaFoldDB" id="A0A220MI74"/>
<dbReference type="InterPro" id="IPR051907">
    <property type="entry name" value="DoxX-like_oxidoreductase"/>
</dbReference>
<reference evidence="8 9" key="1">
    <citation type="submission" date="2016-11" db="EMBL/GenBank/DDBJ databases">
        <authorList>
            <person name="Jaros S."/>
            <person name="Januszkiewicz K."/>
            <person name="Wedrychowicz H."/>
        </authorList>
    </citation>
    <scope>NUCLEOTIDE SEQUENCE [LARGE SCALE GENOMIC DNA]</scope>
    <source>
        <strain evidence="8 9">NF2</strain>
    </source>
</reference>
<organism evidence="8 9">
    <name type="scientific">Brevibacillus formosus</name>
    <dbReference type="NCBI Taxonomy" id="54913"/>
    <lineage>
        <taxon>Bacteria</taxon>
        <taxon>Bacillati</taxon>
        <taxon>Bacillota</taxon>
        <taxon>Bacilli</taxon>
        <taxon>Bacillales</taxon>
        <taxon>Paenibacillaceae</taxon>
        <taxon>Brevibacillus</taxon>
    </lineage>
</organism>
<feature type="transmembrane region" description="Helical" evidence="7">
    <location>
        <begin position="56"/>
        <end position="80"/>
    </location>
</feature>
<evidence type="ECO:0000256" key="1">
    <source>
        <dbReference type="ARBA" id="ARBA00004651"/>
    </source>
</evidence>
<dbReference type="PANTHER" id="PTHR33452:SF1">
    <property type="entry name" value="INNER MEMBRANE PROTEIN YPHA-RELATED"/>
    <property type="match status" value="1"/>
</dbReference>
<evidence type="ECO:0000256" key="4">
    <source>
        <dbReference type="ARBA" id="ARBA00022692"/>
    </source>
</evidence>
<keyword evidence="5 7" id="KW-1133">Transmembrane helix</keyword>
<keyword evidence="4 7" id="KW-0812">Transmembrane</keyword>
<evidence type="ECO:0000256" key="3">
    <source>
        <dbReference type="ARBA" id="ARBA00022475"/>
    </source>
</evidence>
<gene>
    <name evidence="8" type="ORF">BP422_15080</name>
</gene>
<evidence type="ECO:0000256" key="6">
    <source>
        <dbReference type="ARBA" id="ARBA00023136"/>
    </source>
</evidence>
<dbReference type="KEGG" id="bfm:BP422_15080"/>
<evidence type="ECO:0008006" key="10">
    <source>
        <dbReference type="Google" id="ProtNLM"/>
    </source>
</evidence>